<evidence type="ECO:0000256" key="2">
    <source>
        <dbReference type="ARBA" id="ARBA00008072"/>
    </source>
</evidence>
<gene>
    <name evidence="12" type="ORF">DLJ61_04740</name>
</gene>
<name>A0AAD0K4I2_9ACTN</name>
<dbReference type="GO" id="GO:0005829">
    <property type="term" value="C:cytosol"/>
    <property type="evidence" value="ECO:0007669"/>
    <property type="project" value="TreeGrafter"/>
</dbReference>
<dbReference type="InterPro" id="IPR011032">
    <property type="entry name" value="GroES-like_sf"/>
</dbReference>
<dbReference type="Proteomes" id="UP000247118">
    <property type="component" value="Chromosome"/>
</dbReference>
<dbReference type="InterPro" id="IPR013149">
    <property type="entry name" value="ADH-like_C"/>
</dbReference>
<dbReference type="GO" id="GO:0008270">
    <property type="term" value="F:zinc ion binding"/>
    <property type="evidence" value="ECO:0007669"/>
    <property type="project" value="InterPro"/>
</dbReference>
<reference evidence="12 13" key="1">
    <citation type="submission" date="2018-05" db="EMBL/GenBank/DDBJ databases">
        <title>Complete genome sequence of Gordonia terrae NRRL B-16283.</title>
        <authorList>
            <person name="Garlena R.A."/>
            <person name="Russell D.A."/>
            <person name="Hatfull G.F."/>
        </authorList>
    </citation>
    <scope>NUCLEOTIDE SEQUENCE [LARGE SCALE GENOMIC DNA]</scope>
    <source>
        <strain evidence="12 13">NRRL B-16283</strain>
    </source>
</reference>
<comment type="catalytic activity">
    <reaction evidence="8">
        <text>a secondary alcohol + NAD(+) = a ketone + NADH + H(+)</text>
        <dbReference type="Rhea" id="RHEA:10740"/>
        <dbReference type="ChEBI" id="CHEBI:15378"/>
        <dbReference type="ChEBI" id="CHEBI:17087"/>
        <dbReference type="ChEBI" id="CHEBI:35681"/>
        <dbReference type="ChEBI" id="CHEBI:57540"/>
        <dbReference type="ChEBI" id="CHEBI:57945"/>
        <dbReference type="EC" id="1.1.1.1"/>
    </reaction>
</comment>
<keyword evidence="7" id="KW-0520">NAD</keyword>
<dbReference type="Pfam" id="PF08240">
    <property type="entry name" value="ADH_N"/>
    <property type="match status" value="1"/>
</dbReference>
<evidence type="ECO:0000256" key="4">
    <source>
        <dbReference type="ARBA" id="ARBA00022723"/>
    </source>
</evidence>
<evidence type="ECO:0000256" key="10">
    <source>
        <dbReference type="RuleBase" id="RU361277"/>
    </source>
</evidence>
<sequence>MKTKAAVLWGPDQPWSVEEIELDEPRHGEVLVRMVAAGLCHSDEHMRDGTNPMAYPLIGGHEGAGVIERVGPGVTSVAVGDPVVLSFIPSCGRCRACARGMSSVCDLGAKIGPGLQVADDTSRHHAQGRDASLMCILGAFAEYTVVNEASCVKVTPDVPLERAALVGCGVTTGWGSSVYVGRTQPGDTAVILGMGGIGCGAVQGAAMAGARHVVVVDPSAFKRDEAFRFGATHAASDIAEAATLLQDLTWGAMADVVVISIDKMHGSALAPAMSLLGKGGTCVQVSVGDPTESAVDLRLIDLTSMRKTITGSWYGNANPRSDIPMLLRLYMDGKLKLDEMVTREYELTDINKGFADMLASEIVRGVIRF</sequence>
<evidence type="ECO:0000256" key="3">
    <source>
        <dbReference type="ARBA" id="ARBA00013190"/>
    </source>
</evidence>
<dbReference type="InterPro" id="IPR013154">
    <property type="entry name" value="ADH-like_N"/>
</dbReference>
<dbReference type="SUPFAM" id="SSF50129">
    <property type="entry name" value="GroES-like"/>
    <property type="match status" value="2"/>
</dbReference>
<dbReference type="GeneID" id="32687044"/>
<dbReference type="AlphaFoldDB" id="A0AAD0K4I2"/>
<keyword evidence="4 10" id="KW-0479">Metal-binding</keyword>
<dbReference type="CDD" id="cd08279">
    <property type="entry name" value="Zn_ADH_class_III"/>
    <property type="match status" value="1"/>
</dbReference>
<dbReference type="Gene3D" id="3.90.180.10">
    <property type="entry name" value="Medium-chain alcohol dehydrogenases, catalytic domain"/>
    <property type="match status" value="1"/>
</dbReference>
<dbReference type="InterPro" id="IPR002328">
    <property type="entry name" value="ADH_Zn_CS"/>
</dbReference>
<organism evidence="12 13">
    <name type="scientific">Gordonia terrae</name>
    <dbReference type="NCBI Taxonomy" id="2055"/>
    <lineage>
        <taxon>Bacteria</taxon>
        <taxon>Bacillati</taxon>
        <taxon>Actinomycetota</taxon>
        <taxon>Actinomycetes</taxon>
        <taxon>Mycobacteriales</taxon>
        <taxon>Gordoniaceae</taxon>
        <taxon>Gordonia</taxon>
    </lineage>
</organism>
<feature type="domain" description="Enoyl reductase (ER)" evidence="11">
    <location>
        <begin position="10"/>
        <end position="367"/>
    </location>
</feature>
<evidence type="ECO:0000256" key="9">
    <source>
        <dbReference type="ARBA" id="ARBA00049243"/>
    </source>
</evidence>
<keyword evidence="6" id="KW-0560">Oxidoreductase</keyword>
<dbReference type="RefSeq" id="WP_004023230.1">
    <property type="nucleotide sequence ID" value="NZ_CABEIC010000002.1"/>
</dbReference>
<dbReference type="EMBL" id="CP029604">
    <property type="protein sequence ID" value="AWO82938.1"/>
    <property type="molecule type" value="Genomic_DNA"/>
</dbReference>
<dbReference type="InterPro" id="IPR036291">
    <property type="entry name" value="NAD(P)-bd_dom_sf"/>
</dbReference>
<evidence type="ECO:0000256" key="1">
    <source>
        <dbReference type="ARBA" id="ARBA00001947"/>
    </source>
</evidence>
<dbReference type="SUPFAM" id="SSF51735">
    <property type="entry name" value="NAD(P)-binding Rossmann-fold domains"/>
    <property type="match status" value="1"/>
</dbReference>
<accession>A0AAD0K4I2</accession>
<dbReference type="PROSITE" id="PS00059">
    <property type="entry name" value="ADH_ZINC"/>
    <property type="match status" value="1"/>
</dbReference>
<comment type="similarity">
    <text evidence="2 10">Belongs to the zinc-containing alcohol dehydrogenase family.</text>
</comment>
<dbReference type="EC" id="1.1.1.1" evidence="3"/>
<dbReference type="Gene3D" id="3.40.50.720">
    <property type="entry name" value="NAD(P)-binding Rossmann-like Domain"/>
    <property type="match status" value="1"/>
</dbReference>
<dbReference type="SMART" id="SM00829">
    <property type="entry name" value="PKS_ER"/>
    <property type="match status" value="1"/>
</dbReference>
<dbReference type="Pfam" id="PF00107">
    <property type="entry name" value="ADH_zinc_N"/>
    <property type="match status" value="1"/>
</dbReference>
<comment type="cofactor">
    <cofactor evidence="1 10">
        <name>Zn(2+)</name>
        <dbReference type="ChEBI" id="CHEBI:29105"/>
    </cofactor>
</comment>
<protein>
    <recommendedName>
        <fullName evidence="3">alcohol dehydrogenase</fullName>
        <ecNumber evidence="3">1.1.1.1</ecNumber>
    </recommendedName>
</protein>
<keyword evidence="5 10" id="KW-0862">Zinc</keyword>
<dbReference type="GO" id="GO:0046294">
    <property type="term" value="P:formaldehyde catabolic process"/>
    <property type="evidence" value="ECO:0007669"/>
    <property type="project" value="TreeGrafter"/>
</dbReference>
<evidence type="ECO:0000256" key="5">
    <source>
        <dbReference type="ARBA" id="ARBA00022833"/>
    </source>
</evidence>
<dbReference type="InterPro" id="IPR020843">
    <property type="entry name" value="ER"/>
</dbReference>
<evidence type="ECO:0000313" key="13">
    <source>
        <dbReference type="Proteomes" id="UP000247118"/>
    </source>
</evidence>
<dbReference type="InterPro" id="IPR023921">
    <property type="entry name" value="ADH_Zn_actinomycetes"/>
</dbReference>
<evidence type="ECO:0000256" key="6">
    <source>
        <dbReference type="ARBA" id="ARBA00023002"/>
    </source>
</evidence>
<evidence type="ECO:0000256" key="8">
    <source>
        <dbReference type="ARBA" id="ARBA00049164"/>
    </source>
</evidence>
<dbReference type="GO" id="GO:0004022">
    <property type="term" value="F:alcohol dehydrogenase (NAD+) activity"/>
    <property type="evidence" value="ECO:0007669"/>
    <property type="project" value="UniProtKB-EC"/>
</dbReference>
<proteinExistence type="inferred from homology"/>
<dbReference type="KEGG" id="gta:BCM27_04700"/>
<dbReference type="NCBIfam" id="TIGR03989">
    <property type="entry name" value="Rxyl_3153"/>
    <property type="match status" value="1"/>
</dbReference>
<comment type="catalytic activity">
    <reaction evidence="9">
        <text>a primary alcohol + NAD(+) = an aldehyde + NADH + H(+)</text>
        <dbReference type="Rhea" id="RHEA:10736"/>
        <dbReference type="ChEBI" id="CHEBI:15378"/>
        <dbReference type="ChEBI" id="CHEBI:15734"/>
        <dbReference type="ChEBI" id="CHEBI:17478"/>
        <dbReference type="ChEBI" id="CHEBI:57540"/>
        <dbReference type="ChEBI" id="CHEBI:57945"/>
        <dbReference type="EC" id="1.1.1.1"/>
    </reaction>
</comment>
<evidence type="ECO:0000313" key="12">
    <source>
        <dbReference type="EMBL" id="AWO82938.1"/>
    </source>
</evidence>
<evidence type="ECO:0000256" key="7">
    <source>
        <dbReference type="ARBA" id="ARBA00023027"/>
    </source>
</evidence>
<dbReference type="PANTHER" id="PTHR43880:SF12">
    <property type="entry name" value="ALCOHOL DEHYDROGENASE CLASS-3"/>
    <property type="match status" value="1"/>
</dbReference>
<evidence type="ECO:0000259" key="11">
    <source>
        <dbReference type="SMART" id="SM00829"/>
    </source>
</evidence>
<dbReference type="GO" id="GO:0051903">
    <property type="term" value="F:S-(hydroxymethyl)glutathione dehydrogenase [NAD(P)+] activity"/>
    <property type="evidence" value="ECO:0007669"/>
    <property type="project" value="TreeGrafter"/>
</dbReference>
<dbReference type="PANTHER" id="PTHR43880">
    <property type="entry name" value="ALCOHOL DEHYDROGENASE"/>
    <property type="match status" value="1"/>
</dbReference>